<sequence>MLIVYLDQKQPASKRDVGWWVVFLGLNRFASKICKVVTRLQGLTMLLGEQKVQLKALIVTLRKHCPVVGPHDFNTLTQLGPDVGLQVVRGAFSAKLADAHLFLNHLGSFVIGQVDISTRCHSSSLYQALQFQSHCWAG</sequence>
<name>A0A2K1LBP1_PHYPA</name>
<keyword evidence="3" id="KW-1185">Reference proteome</keyword>
<evidence type="ECO:0000313" key="1">
    <source>
        <dbReference type="EMBL" id="PNR63431.1"/>
    </source>
</evidence>
<gene>
    <name evidence="1" type="ORF">PHYPA_001857</name>
</gene>
<dbReference type="EnsemblPlants" id="Pp3c1_40140V3.1">
    <property type="protein sequence ID" value="PAC:32968025.CDS.1"/>
    <property type="gene ID" value="Pp3c1_40140"/>
</dbReference>
<reference evidence="2" key="3">
    <citation type="submission" date="2020-12" db="UniProtKB">
        <authorList>
            <consortium name="EnsemblPlants"/>
        </authorList>
    </citation>
    <scope>IDENTIFICATION</scope>
</reference>
<dbReference type="Proteomes" id="UP000006727">
    <property type="component" value="Chromosome 1"/>
</dbReference>
<accession>A0A2K1LBP1</accession>
<dbReference type="Gramene" id="Pp3c1_40140V3.1">
    <property type="protein sequence ID" value="PAC:32968025.CDS.1"/>
    <property type="gene ID" value="Pp3c1_40140"/>
</dbReference>
<dbReference type="EMBL" id="ABEU02000001">
    <property type="protein sequence ID" value="PNR63431.1"/>
    <property type="molecule type" value="Genomic_DNA"/>
</dbReference>
<evidence type="ECO:0000313" key="3">
    <source>
        <dbReference type="Proteomes" id="UP000006727"/>
    </source>
</evidence>
<evidence type="ECO:0000313" key="2">
    <source>
        <dbReference type="EnsemblPlants" id="PAC:32968025.CDS.1"/>
    </source>
</evidence>
<dbReference type="AlphaFoldDB" id="A0A2K1LBP1"/>
<reference evidence="1 3" key="1">
    <citation type="journal article" date="2008" name="Science">
        <title>The Physcomitrella genome reveals evolutionary insights into the conquest of land by plants.</title>
        <authorList>
            <person name="Rensing S."/>
            <person name="Lang D."/>
            <person name="Zimmer A."/>
            <person name="Terry A."/>
            <person name="Salamov A."/>
            <person name="Shapiro H."/>
            <person name="Nishiyama T."/>
            <person name="Perroud P.-F."/>
            <person name="Lindquist E."/>
            <person name="Kamisugi Y."/>
            <person name="Tanahashi T."/>
            <person name="Sakakibara K."/>
            <person name="Fujita T."/>
            <person name="Oishi K."/>
            <person name="Shin-I T."/>
            <person name="Kuroki Y."/>
            <person name="Toyoda A."/>
            <person name="Suzuki Y."/>
            <person name="Hashimoto A."/>
            <person name="Yamaguchi K."/>
            <person name="Sugano A."/>
            <person name="Kohara Y."/>
            <person name="Fujiyama A."/>
            <person name="Anterola A."/>
            <person name="Aoki S."/>
            <person name="Ashton N."/>
            <person name="Barbazuk W.B."/>
            <person name="Barker E."/>
            <person name="Bennetzen J."/>
            <person name="Bezanilla M."/>
            <person name="Blankenship R."/>
            <person name="Cho S.H."/>
            <person name="Dutcher S."/>
            <person name="Estelle M."/>
            <person name="Fawcett J.A."/>
            <person name="Gundlach H."/>
            <person name="Hanada K."/>
            <person name="Heyl A."/>
            <person name="Hicks K.A."/>
            <person name="Hugh J."/>
            <person name="Lohr M."/>
            <person name="Mayer K."/>
            <person name="Melkozernov A."/>
            <person name="Murata T."/>
            <person name="Nelson D."/>
            <person name="Pils B."/>
            <person name="Prigge M."/>
            <person name="Reiss B."/>
            <person name="Renner T."/>
            <person name="Rombauts S."/>
            <person name="Rushton P."/>
            <person name="Sanderfoot A."/>
            <person name="Schween G."/>
            <person name="Shiu S.-H."/>
            <person name="Stueber K."/>
            <person name="Theodoulou F.L."/>
            <person name="Tu H."/>
            <person name="Van de Peer Y."/>
            <person name="Verrier P.J."/>
            <person name="Waters E."/>
            <person name="Wood A."/>
            <person name="Yang L."/>
            <person name="Cove D."/>
            <person name="Cuming A."/>
            <person name="Hasebe M."/>
            <person name="Lucas S."/>
            <person name="Mishler D.B."/>
            <person name="Reski R."/>
            <person name="Grigoriev I."/>
            <person name="Quatrano R.S."/>
            <person name="Boore J.L."/>
        </authorList>
    </citation>
    <scope>NUCLEOTIDE SEQUENCE [LARGE SCALE GENOMIC DNA]</scope>
    <source>
        <strain evidence="2 3">cv. Gransden 2004</strain>
    </source>
</reference>
<proteinExistence type="predicted"/>
<organism evidence="1">
    <name type="scientific">Physcomitrium patens</name>
    <name type="common">Spreading-leaved earth moss</name>
    <name type="synonym">Physcomitrella patens</name>
    <dbReference type="NCBI Taxonomy" id="3218"/>
    <lineage>
        <taxon>Eukaryota</taxon>
        <taxon>Viridiplantae</taxon>
        <taxon>Streptophyta</taxon>
        <taxon>Embryophyta</taxon>
        <taxon>Bryophyta</taxon>
        <taxon>Bryophytina</taxon>
        <taxon>Bryopsida</taxon>
        <taxon>Funariidae</taxon>
        <taxon>Funariales</taxon>
        <taxon>Funariaceae</taxon>
        <taxon>Physcomitrium</taxon>
    </lineage>
</organism>
<reference evidence="1 3" key="2">
    <citation type="journal article" date="2018" name="Plant J.">
        <title>The Physcomitrella patens chromosome-scale assembly reveals moss genome structure and evolution.</title>
        <authorList>
            <person name="Lang D."/>
            <person name="Ullrich K.K."/>
            <person name="Murat F."/>
            <person name="Fuchs J."/>
            <person name="Jenkins J."/>
            <person name="Haas F.B."/>
            <person name="Piednoel M."/>
            <person name="Gundlach H."/>
            <person name="Van Bel M."/>
            <person name="Meyberg R."/>
            <person name="Vives C."/>
            <person name="Morata J."/>
            <person name="Symeonidi A."/>
            <person name="Hiss M."/>
            <person name="Muchero W."/>
            <person name="Kamisugi Y."/>
            <person name="Saleh O."/>
            <person name="Blanc G."/>
            <person name="Decker E.L."/>
            <person name="van Gessel N."/>
            <person name="Grimwood J."/>
            <person name="Hayes R.D."/>
            <person name="Graham S.W."/>
            <person name="Gunter L.E."/>
            <person name="McDaniel S.F."/>
            <person name="Hoernstein S.N.W."/>
            <person name="Larsson A."/>
            <person name="Li F.W."/>
            <person name="Perroud P.F."/>
            <person name="Phillips J."/>
            <person name="Ranjan P."/>
            <person name="Rokshar D.S."/>
            <person name="Rothfels C.J."/>
            <person name="Schneider L."/>
            <person name="Shu S."/>
            <person name="Stevenson D.W."/>
            <person name="Thummler F."/>
            <person name="Tillich M."/>
            <person name="Villarreal Aguilar J.C."/>
            <person name="Widiez T."/>
            <person name="Wong G.K."/>
            <person name="Wymore A."/>
            <person name="Zhang Y."/>
            <person name="Zimmer A.D."/>
            <person name="Quatrano R.S."/>
            <person name="Mayer K.F.X."/>
            <person name="Goodstein D."/>
            <person name="Casacuberta J.M."/>
            <person name="Vandepoele K."/>
            <person name="Reski R."/>
            <person name="Cuming A.C."/>
            <person name="Tuskan G.A."/>
            <person name="Maumus F."/>
            <person name="Salse J."/>
            <person name="Schmutz J."/>
            <person name="Rensing S.A."/>
        </authorList>
    </citation>
    <scope>NUCLEOTIDE SEQUENCE [LARGE SCALE GENOMIC DNA]</scope>
    <source>
        <strain evidence="2 3">cv. Gransden 2004</strain>
    </source>
</reference>
<protein>
    <submittedName>
        <fullName evidence="1 2">Uncharacterized protein</fullName>
    </submittedName>
</protein>
<dbReference type="InParanoid" id="A0A2K1LBP1"/>
<dbReference type="PaxDb" id="3218-PP1S163_105V6.1"/>